<dbReference type="OMA" id="CECANSC"/>
<dbReference type="SMART" id="SM00261">
    <property type="entry name" value="FU"/>
    <property type="match status" value="4"/>
</dbReference>
<proteinExistence type="predicted"/>
<dbReference type="InParanoid" id="G0QWB0"/>
<gene>
    <name evidence="1" type="ORF">IMG5_130650</name>
</gene>
<keyword evidence="1" id="KW-0378">Hydrolase</keyword>
<dbReference type="OrthoDB" id="10257656at2759"/>
<accession>G0QWB0</accession>
<dbReference type="Proteomes" id="UP000008983">
    <property type="component" value="Unassembled WGS sequence"/>
</dbReference>
<evidence type="ECO:0000313" key="2">
    <source>
        <dbReference type="Proteomes" id="UP000008983"/>
    </source>
</evidence>
<dbReference type="SUPFAM" id="SSF57184">
    <property type="entry name" value="Growth factor receptor domain"/>
    <property type="match status" value="2"/>
</dbReference>
<reference evidence="1 2" key="1">
    <citation type="submission" date="2011-07" db="EMBL/GenBank/DDBJ databases">
        <authorList>
            <person name="Coyne R."/>
            <person name="Brami D."/>
            <person name="Johnson J."/>
            <person name="Hostetler J."/>
            <person name="Hannick L."/>
            <person name="Clark T."/>
            <person name="Cassidy-Hanley D."/>
            <person name="Inman J."/>
        </authorList>
    </citation>
    <scope>NUCLEOTIDE SEQUENCE [LARGE SCALE GENOMIC DNA]</scope>
    <source>
        <strain evidence="1 2">G5</strain>
    </source>
</reference>
<name>G0QWB0_ICHMU</name>
<keyword evidence="2" id="KW-1185">Reference proteome</keyword>
<dbReference type="RefSeq" id="XP_004032082.1">
    <property type="nucleotide sequence ID" value="XM_004032034.1"/>
</dbReference>
<dbReference type="CDD" id="cd00064">
    <property type="entry name" value="FU"/>
    <property type="match status" value="1"/>
</dbReference>
<dbReference type="PANTHER" id="PTHR39767:SF2">
    <property type="entry name" value="CHROMOSOME UNDETERMINED SCAFFOLD_1, WHOLE GENOME SHOTGUN SEQUENCE"/>
    <property type="match status" value="1"/>
</dbReference>
<dbReference type="InterPro" id="IPR009030">
    <property type="entry name" value="Growth_fac_rcpt_cys_sf"/>
</dbReference>
<dbReference type="PANTHER" id="PTHR39767">
    <property type="entry name" value="CALCIUM/CALMODULIN-BINDING MEMBRANE PROTEIN PCM4-RELATED"/>
    <property type="match status" value="1"/>
</dbReference>
<protein>
    <submittedName>
        <fullName evidence="1">Zinc finger lsd1 subclass family protein, putative</fullName>
        <ecNumber evidence="1">3.4.21.75</ecNumber>
    </submittedName>
</protein>
<organism evidence="1 2">
    <name type="scientific">Ichthyophthirius multifiliis</name>
    <name type="common">White spot disease agent</name>
    <name type="synonym">Ich</name>
    <dbReference type="NCBI Taxonomy" id="5932"/>
    <lineage>
        <taxon>Eukaryota</taxon>
        <taxon>Sar</taxon>
        <taxon>Alveolata</taxon>
        <taxon>Ciliophora</taxon>
        <taxon>Intramacronucleata</taxon>
        <taxon>Oligohymenophorea</taxon>
        <taxon>Hymenostomatida</taxon>
        <taxon>Ophryoglenina</taxon>
        <taxon>Ichthyophthirius</taxon>
    </lineage>
</organism>
<dbReference type="eggNOG" id="KOG3525">
    <property type="taxonomic scope" value="Eukaryota"/>
</dbReference>
<dbReference type="STRING" id="857967.G0QWB0"/>
<dbReference type="EC" id="3.4.21.75" evidence="1"/>
<sequence length="339" mass="37572">MLGYKGSSMISKCGSYNLLGGYNVCGKGCVITNKYESINPVYSYQLTFMFMMVDSWDNGEFFIITINENEAYRESKVKGSKDLCGFATSEDTQSANFEYKTSDQIINVKFINNMDENPDTESIGISEFIIYANECMAECLECTDATTCSKCKEGKYLDASRCIDCIANCEKCTKKDSCDLCKNGYFYNDFQCVSVCPNNKYKNVTTRTCHDCDNKCKTCSDATDCDTCLQNRVAPACGCPDYNYDNLNYQQACFACSDISVGCSTCDNKTCQACLAPRFLDGNSCLNPCPAGKWGNTANRQCENCLAKCATCSNATIVTLAFRIELHLIVDVLLTIMIT</sequence>
<dbReference type="AlphaFoldDB" id="G0QWB0"/>
<dbReference type="GO" id="GO:0004252">
    <property type="term" value="F:serine-type endopeptidase activity"/>
    <property type="evidence" value="ECO:0007669"/>
    <property type="project" value="UniProtKB-EC"/>
</dbReference>
<dbReference type="EMBL" id="GL983986">
    <property type="protein sequence ID" value="EGR30495.1"/>
    <property type="molecule type" value="Genomic_DNA"/>
</dbReference>
<dbReference type="GeneID" id="14906607"/>
<dbReference type="Gene3D" id="2.10.220.10">
    <property type="entry name" value="Hormone Receptor, Insulin-like Growth Factor Receptor 1, Chain A, domain 2"/>
    <property type="match status" value="2"/>
</dbReference>
<evidence type="ECO:0000313" key="1">
    <source>
        <dbReference type="EMBL" id="EGR30495.1"/>
    </source>
</evidence>
<dbReference type="InterPro" id="IPR006212">
    <property type="entry name" value="Furin_repeat"/>
</dbReference>